<evidence type="ECO:0000256" key="1">
    <source>
        <dbReference type="ARBA" id="ARBA00022490"/>
    </source>
</evidence>
<keyword evidence="1 6" id="KW-0963">Cytoplasm</keyword>
<keyword evidence="4 6" id="KW-0808">Transferase</keyword>
<name>A0A8J6NCK7_9BACT</name>
<reference evidence="8 9" key="1">
    <citation type="submission" date="2020-08" db="EMBL/GenBank/DDBJ databases">
        <title>Bridging the membrane lipid divide: bacteria of the FCB group superphylum have the potential to synthesize archaeal ether lipids.</title>
        <authorList>
            <person name="Villanueva L."/>
            <person name="Von Meijenfeldt F.A.B."/>
            <person name="Westbye A.B."/>
            <person name="Yadav S."/>
            <person name="Hopmans E.C."/>
            <person name="Dutilh B.E."/>
            <person name="Sinninghe Damste J.S."/>
        </authorList>
    </citation>
    <scope>NUCLEOTIDE SEQUENCE [LARGE SCALE GENOMIC DNA]</scope>
    <source>
        <strain evidence="8">NIOZ-UU81</strain>
    </source>
</reference>
<organism evidence="8 9">
    <name type="scientific">Candidatus Desulfatifera sulfidica</name>
    <dbReference type="NCBI Taxonomy" id="2841691"/>
    <lineage>
        <taxon>Bacteria</taxon>
        <taxon>Pseudomonadati</taxon>
        <taxon>Thermodesulfobacteriota</taxon>
        <taxon>Desulfobulbia</taxon>
        <taxon>Desulfobulbales</taxon>
        <taxon>Desulfobulbaceae</taxon>
        <taxon>Candidatus Desulfatifera</taxon>
    </lineage>
</organism>
<comment type="similarity">
    <text evidence="6">Belongs to the methyltransferase superfamily. RsmI family.</text>
</comment>
<dbReference type="InterPro" id="IPR014777">
    <property type="entry name" value="4pyrrole_Mease_sub1"/>
</dbReference>
<dbReference type="InterPro" id="IPR000878">
    <property type="entry name" value="4pyrrol_Mease"/>
</dbReference>
<dbReference type="FunFam" id="3.40.1010.10:FF:000002">
    <property type="entry name" value="Ribosomal RNA small subunit methyltransferase I"/>
    <property type="match status" value="1"/>
</dbReference>
<dbReference type="PIRSF" id="PIRSF005917">
    <property type="entry name" value="MTase_YraL"/>
    <property type="match status" value="1"/>
</dbReference>
<evidence type="ECO:0000313" key="9">
    <source>
        <dbReference type="Proteomes" id="UP000599024"/>
    </source>
</evidence>
<evidence type="ECO:0000259" key="7">
    <source>
        <dbReference type="Pfam" id="PF00590"/>
    </source>
</evidence>
<dbReference type="PANTHER" id="PTHR46111">
    <property type="entry name" value="RIBOSOMAL RNA SMALL SUBUNIT METHYLTRANSFERASE I"/>
    <property type="match status" value="1"/>
</dbReference>
<dbReference type="NCBIfam" id="TIGR00096">
    <property type="entry name" value="16S rRNA (cytidine(1402)-2'-O)-methyltransferase"/>
    <property type="match status" value="1"/>
</dbReference>
<evidence type="ECO:0000256" key="5">
    <source>
        <dbReference type="ARBA" id="ARBA00022691"/>
    </source>
</evidence>
<dbReference type="SUPFAM" id="SSF53790">
    <property type="entry name" value="Tetrapyrrole methylase"/>
    <property type="match status" value="1"/>
</dbReference>
<dbReference type="InterPro" id="IPR008189">
    <property type="entry name" value="rRNA_ssu_MeTfrase_I"/>
</dbReference>
<feature type="domain" description="Tetrapyrrole methylase" evidence="7">
    <location>
        <begin position="11"/>
        <end position="210"/>
    </location>
</feature>
<dbReference type="FunFam" id="3.30.950.10:FF:000002">
    <property type="entry name" value="Ribosomal RNA small subunit methyltransferase I"/>
    <property type="match status" value="1"/>
</dbReference>
<dbReference type="PROSITE" id="PS01296">
    <property type="entry name" value="RSMI"/>
    <property type="match status" value="1"/>
</dbReference>
<evidence type="ECO:0000313" key="8">
    <source>
        <dbReference type="EMBL" id="MBC8209165.1"/>
    </source>
</evidence>
<dbReference type="Proteomes" id="UP000599024">
    <property type="component" value="Unassembled WGS sequence"/>
</dbReference>
<evidence type="ECO:0000256" key="2">
    <source>
        <dbReference type="ARBA" id="ARBA00022552"/>
    </source>
</evidence>
<protein>
    <recommendedName>
        <fullName evidence="6">Ribosomal RNA small subunit methyltransferase I</fullName>
        <ecNumber evidence="6">2.1.1.198</ecNumber>
    </recommendedName>
    <alternativeName>
        <fullName evidence="6">16S rRNA 2'-O-ribose C1402 methyltransferase</fullName>
    </alternativeName>
    <alternativeName>
        <fullName evidence="6">rRNA (cytidine-2'-O-)-methyltransferase RsmI</fullName>
    </alternativeName>
</protein>
<keyword evidence="5 6" id="KW-0949">S-adenosyl-L-methionine</keyword>
<dbReference type="AlphaFoldDB" id="A0A8J6NCK7"/>
<proteinExistence type="inferred from homology"/>
<dbReference type="EMBL" id="JACNLK010000079">
    <property type="protein sequence ID" value="MBC8209165.1"/>
    <property type="molecule type" value="Genomic_DNA"/>
</dbReference>
<dbReference type="Gene3D" id="3.40.1010.10">
    <property type="entry name" value="Cobalt-precorrin-4 Transmethylase, Domain 1"/>
    <property type="match status" value="1"/>
</dbReference>
<comment type="catalytic activity">
    <reaction evidence="6">
        <text>cytidine(1402) in 16S rRNA + S-adenosyl-L-methionine = 2'-O-methylcytidine(1402) in 16S rRNA + S-adenosyl-L-homocysteine + H(+)</text>
        <dbReference type="Rhea" id="RHEA:42924"/>
        <dbReference type="Rhea" id="RHEA-COMP:10285"/>
        <dbReference type="Rhea" id="RHEA-COMP:10286"/>
        <dbReference type="ChEBI" id="CHEBI:15378"/>
        <dbReference type="ChEBI" id="CHEBI:57856"/>
        <dbReference type="ChEBI" id="CHEBI:59789"/>
        <dbReference type="ChEBI" id="CHEBI:74495"/>
        <dbReference type="ChEBI" id="CHEBI:82748"/>
        <dbReference type="EC" id="2.1.1.198"/>
    </reaction>
</comment>
<dbReference type="EC" id="2.1.1.198" evidence="6"/>
<comment type="function">
    <text evidence="6">Catalyzes the 2'-O-methylation of the ribose of cytidine 1402 (C1402) in 16S rRNA.</text>
</comment>
<dbReference type="CDD" id="cd11648">
    <property type="entry name" value="RsmI"/>
    <property type="match status" value="1"/>
</dbReference>
<keyword evidence="2 6" id="KW-0698">rRNA processing</keyword>
<keyword evidence="3 6" id="KW-0489">Methyltransferase</keyword>
<dbReference type="InterPro" id="IPR018063">
    <property type="entry name" value="SAM_MeTrfase_RsmI_CS"/>
</dbReference>
<dbReference type="InterPro" id="IPR014776">
    <property type="entry name" value="4pyrrole_Mease_sub2"/>
</dbReference>
<gene>
    <name evidence="6 8" type="primary">rsmI</name>
    <name evidence="8" type="ORF">H8E79_08385</name>
</gene>
<comment type="caution">
    <text evidence="8">The sequence shown here is derived from an EMBL/GenBank/DDBJ whole genome shotgun (WGS) entry which is preliminary data.</text>
</comment>
<dbReference type="HAMAP" id="MF_01877">
    <property type="entry name" value="16SrRNA_methyltr_I"/>
    <property type="match status" value="1"/>
</dbReference>
<accession>A0A8J6NCK7</accession>
<evidence type="ECO:0000256" key="4">
    <source>
        <dbReference type="ARBA" id="ARBA00022679"/>
    </source>
</evidence>
<sequence length="285" mass="31427">MTQAKHSTPGHLYIVPTPIGNLEDITLRALRILKEVDLIAAEDTRHSKRLLNHFAISTPLISYYREKEIQRAAELVERLLSGTTVALISDAGTPGISDPGAVLVREARAAGIEITPLPGPSALTTALSAAGFTDTSFLFLGFLPSKASQRRKLLTSLINAAQPIIFYESPHRMTDLLHDIHAIMGDRKIFWARELTKIHEELQTGTPAELLAHCTTGRVRGESVLIVDAGAQQPAEGENLHELLIWYRDQGELSLKDTSRRIAQDLGLSRSEVYQQALAVWKEDT</sequence>
<dbReference type="PANTHER" id="PTHR46111:SF1">
    <property type="entry name" value="RIBOSOMAL RNA SMALL SUBUNIT METHYLTRANSFERASE I"/>
    <property type="match status" value="1"/>
</dbReference>
<dbReference type="Pfam" id="PF00590">
    <property type="entry name" value="TP_methylase"/>
    <property type="match status" value="1"/>
</dbReference>
<evidence type="ECO:0000256" key="6">
    <source>
        <dbReference type="HAMAP-Rule" id="MF_01877"/>
    </source>
</evidence>
<dbReference type="Gene3D" id="3.30.950.10">
    <property type="entry name" value="Methyltransferase, Cobalt-precorrin-4 Transmethylase, Domain 2"/>
    <property type="match status" value="1"/>
</dbReference>
<comment type="subcellular location">
    <subcellularLocation>
        <location evidence="6">Cytoplasm</location>
    </subcellularLocation>
</comment>
<dbReference type="GO" id="GO:0070677">
    <property type="term" value="F:rRNA (cytosine-2'-O-)-methyltransferase activity"/>
    <property type="evidence" value="ECO:0007669"/>
    <property type="project" value="UniProtKB-UniRule"/>
</dbReference>
<dbReference type="GO" id="GO:0005737">
    <property type="term" value="C:cytoplasm"/>
    <property type="evidence" value="ECO:0007669"/>
    <property type="project" value="UniProtKB-SubCell"/>
</dbReference>
<evidence type="ECO:0000256" key="3">
    <source>
        <dbReference type="ARBA" id="ARBA00022603"/>
    </source>
</evidence>
<dbReference type="InterPro" id="IPR035996">
    <property type="entry name" value="4pyrrol_Methylase_sf"/>
</dbReference>